<evidence type="ECO:0000313" key="2">
    <source>
        <dbReference type="Proteomes" id="UP001059824"/>
    </source>
</evidence>
<evidence type="ECO:0000313" key="1">
    <source>
        <dbReference type="EMBL" id="QHN42519.1"/>
    </source>
</evidence>
<dbReference type="EMBL" id="CP045921">
    <property type="protein sequence ID" value="QHN42519.1"/>
    <property type="molecule type" value="Genomic_DNA"/>
</dbReference>
<gene>
    <name evidence="1" type="ORF">GII36_01485</name>
</gene>
<dbReference type="KEGG" id="mama:GII36_01485"/>
<keyword evidence="2" id="KW-1185">Reference proteome</keyword>
<reference evidence="1" key="1">
    <citation type="journal article" date="2021" name="Nat. Microbiol.">
        <title>Cocultivation of an ultrasmall environmental parasitic bacterium with lytic ability against bacteria associated with wastewater foams.</title>
        <authorList>
            <person name="Batinovic S."/>
            <person name="Rose J.J.A."/>
            <person name="Ratcliffe J."/>
            <person name="Seviour R.J."/>
            <person name="Petrovski S."/>
        </authorList>
    </citation>
    <scope>NUCLEOTIDE SEQUENCE</scope>
    <source>
        <strain evidence="1">JR1</strain>
    </source>
</reference>
<name>A0A857MML3_9BACT</name>
<accession>A0A857MML3</accession>
<protein>
    <submittedName>
        <fullName evidence="1">Uncharacterized protein</fullName>
    </submittedName>
</protein>
<sequence>MAGAFGHSRDIAANFVGNPEVRERAVRIGTEIGGAAVRGALLETGAKKENGKWSVKGVLKSILGLKTGATYVHAAKGAYRGAHVEGAVQWDQHGGALRGAAWDATRDVFAGASGPDRGAGTFNPFTPPAPGQFAPGAYASPPQASSRYEPLYTMPQPGYGRTSATPFDAGYAAANSPFAVPSMNMPRIITSSSTPQGVDTRSHF</sequence>
<organism evidence="1 2">
    <name type="scientific">Candidatus Mycosynbacter amalyticus</name>
    <dbReference type="NCBI Taxonomy" id="2665156"/>
    <lineage>
        <taxon>Bacteria</taxon>
        <taxon>Candidatus Saccharimonadota</taxon>
        <taxon>Candidatus Saccharimonadota incertae sedis</taxon>
        <taxon>Candidatus Mycosynbacter</taxon>
    </lineage>
</organism>
<dbReference type="AlphaFoldDB" id="A0A857MML3"/>
<proteinExistence type="predicted"/>
<dbReference type="Proteomes" id="UP001059824">
    <property type="component" value="Chromosome"/>
</dbReference>